<dbReference type="GO" id="GO:0005829">
    <property type="term" value="C:cytosol"/>
    <property type="evidence" value="ECO:0007669"/>
    <property type="project" value="TreeGrafter"/>
</dbReference>
<protein>
    <submittedName>
        <fullName evidence="2">CYFA0S13e00474g1_1</fullName>
    </submittedName>
</protein>
<dbReference type="AlphaFoldDB" id="A0A061B7P7"/>
<dbReference type="InterPro" id="IPR037520">
    <property type="entry name" value="Folliculin/SMCR8_longin"/>
</dbReference>
<sequence length="225" mass="25950">MAPTITLAHFCDRHGPRSILCTQNATQFPEQFTLSDFSKESYCEACLLVFPKSRDPTRQTSTPLTTIKTNGENGQVFATTQYSALKFRQLNSVVRKCLSEETTVYDLRPMYFGDDTRGHSLTLSFKIKDLEARGSERRYSFIVNSEKEGEILTHWDTIIEHVKTICNLMIERRREFELQSATNNEIFLRGKQLQAKSLTELLGDNQIFVKIHLWNVKLLQKMSVT</sequence>
<accession>A0A061B7P7</accession>
<gene>
    <name evidence="2" type="ORF">CYFA0S_13e00474g</name>
</gene>
<dbReference type="InterPro" id="IPR021713">
    <property type="entry name" value="Folliculin"/>
</dbReference>
<evidence type="ECO:0000313" key="2">
    <source>
        <dbReference type="EMBL" id="CDR43902.1"/>
    </source>
</evidence>
<proteinExistence type="predicted"/>
<dbReference type="OrthoDB" id="5599713at2759"/>
<dbReference type="PANTHER" id="PTHR31441">
    <property type="entry name" value="FOLLICULIN FAMILY MEMBER"/>
    <property type="match status" value="1"/>
</dbReference>
<name>A0A061B7P7_CYBFA</name>
<organism evidence="2">
    <name type="scientific">Cyberlindnera fabianii</name>
    <name type="common">Yeast</name>
    <name type="synonym">Hansenula fabianii</name>
    <dbReference type="NCBI Taxonomy" id="36022"/>
    <lineage>
        <taxon>Eukaryota</taxon>
        <taxon>Fungi</taxon>
        <taxon>Dikarya</taxon>
        <taxon>Ascomycota</taxon>
        <taxon>Saccharomycotina</taxon>
        <taxon>Saccharomycetes</taxon>
        <taxon>Phaffomycetales</taxon>
        <taxon>Phaffomycetaceae</taxon>
        <taxon>Cyberlindnera</taxon>
    </lineage>
</organism>
<dbReference type="GO" id="GO:1904263">
    <property type="term" value="P:positive regulation of TORC1 signaling"/>
    <property type="evidence" value="ECO:0007669"/>
    <property type="project" value="TreeGrafter"/>
</dbReference>
<dbReference type="EMBL" id="LK052898">
    <property type="protein sequence ID" value="CDR43902.1"/>
    <property type="molecule type" value="Genomic_DNA"/>
</dbReference>
<reference evidence="2" key="1">
    <citation type="journal article" date="2014" name="Genome Announc.">
        <title>Genome sequence of the yeast Cyberlindnera fabianii (Hansenula fabianii).</title>
        <authorList>
            <person name="Freel K.C."/>
            <person name="Sarilar V."/>
            <person name="Neuveglise C."/>
            <person name="Devillers H."/>
            <person name="Friedrich A."/>
            <person name="Schacherer J."/>
        </authorList>
    </citation>
    <scope>NUCLEOTIDE SEQUENCE</scope>
    <source>
        <strain evidence="2">YJS4271</strain>
    </source>
</reference>
<evidence type="ECO:0000259" key="1">
    <source>
        <dbReference type="PROSITE" id="PS51834"/>
    </source>
</evidence>
<dbReference type="PANTHER" id="PTHR31441:SF2">
    <property type="entry name" value="FOLLICULIN"/>
    <property type="match status" value="1"/>
</dbReference>
<dbReference type="Pfam" id="PF11704">
    <property type="entry name" value="Folliculin"/>
    <property type="match status" value="1"/>
</dbReference>
<dbReference type="PROSITE" id="PS51834">
    <property type="entry name" value="DENN_FLCN_SMCR8"/>
    <property type="match status" value="1"/>
</dbReference>
<dbReference type="InterPro" id="IPR037521">
    <property type="entry name" value="FLCN/SMCR8_DENN"/>
</dbReference>
<dbReference type="PhylomeDB" id="A0A061B7P7"/>
<dbReference type="GO" id="GO:0005096">
    <property type="term" value="F:GTPase activator activity"/>
    <property type="evidence" value="ECO:0007669"/>
    <property type="project" value="InterPro"/>
</dbReference>
<feature type="domain" description="UDENN FLCN/SMCR8-type" evidence="1">
    <location>
        <begin position="32"/>
        <end position="225"/>
    </location>
</feature>